<keyword evidence="5" id="KW-1185">Reference proteome</keyword>
<dbReference type="GO" id="GO:0005524">
    <property type="term" value="F:ATP binding"/>
    <property type="evidence" value="ECO:0007669"/>
    <property type="project" value="UniProtKB-KW"/>
</dbReference>
<dbReference type="SUPFAM" id="SSF52540">
    <property type="entry name" value="P-loop containing nucleoside triphosphate hydrolases"/>
    <property type="match status" value="1"/>
</dbReference>
<dbReference type="EMBL" id="JEOB01000004">
    <property type="protein sequence ID" value="EXM37660.1"/>
    <property type="molecule type" value="Genomic_DNA"/>
</dbReference>
<keyword evidence="1" id="KW-0547">Nucleotide-binding</keyword>
<dbReference type="Pfam" id="PF02562">
    <property type="entry name" value="PhoH"/>
    <property type="match status" value="1"/>
</dbReference>
<keyword evidence="2" id="KW-0067">ATP-binding</keyword>
<comment type="caution">
    <text evidence="4">The sequence shown here is derived from an EMBL/GenBank/DDBJ whole genome shotgun (WGS) entry which is preliminary data.</text>
</comment>
<evidence type="ECO:0000259" key="3">
    <source>
        <dbReference type="Pfam" id="PF02562"/>
    </source>
</evidence>
<dbReference type="InterPro" id="IPR051451">
    <property type="entry name" value="PhoH2-like"/>
</dbReference>
<dbReference type="PATRIC" id="fig|1341156.4.peg.2587"/>
<dbReference type="Proteomes" id="UP000021369">
    <property type="component" value="Unassembled WGS sequence"/>
</dbReference>
<proteinExistence type="predicted"/>
<dbReference type="PANTHER" id="PTHR30473">
    <property type="entry name" value="PROTEIN PHOH"/>
    <property type="match status" value="1"/>
</dbReference>
<dbReference type="RefSeq" id="WP_051506619.1">
    <property type="nucleotide sequence ID" value="NZ_JEOB01000004.1"/>
</dbReference>
<feature type="domain" description="PhoH-like protein" evidence="3">
    <location>
        <begin position="87"/>
        <end position="276"/>
    </location>
</feature>
<organism evidence="4 5">
    <name type="scientific">Ruminococcus albus SY3</name>
    <dbReference type="NCBI Taxonomy" id="1341156"/>
    <lineage>
        <taxon>Bacteria</taxon>
        <taxon>Bacillati</taxon>
        <taxon>Bacillota</taxon>
        <taxon>Clostridia</taxon>
        <taxon>Eubacteriales</taxon>
        <taxon>Oscillospiraceae</taxon>
        <taxon>Ruminococcus</taxon>
    </lineage>
</organism>
<dbReference type="PANTHER" id="PTHR30473:SF2">
    <property type="entry name" value="PIN DOMAIN-CONTAINING PROTEIN"/>
    <property type="match status" value="1"/>
</dbReference>
<dbReference type="Gene3D" id="3.40.50.300">
    <property type="entry name" value="P-loop containing nucleotide triphosphate hydrolases"/>
    <property type="match status" value="1"/>
</dbReference>
<protein>
    <recommendedName>
        <fullName evidence="3">PhoH-like protein domain-containing protein</fullName>
    </recommendedName>
</protein>
<evidence type="ECO:0000313" key="4">
    <source>
        <dbReference type="EMBL" id="EXM37660.1"/>
    </source>
</evidence>
<name>A0A011WKV7_RUMAL</name>
<dbReference type="InterPro" id="IPR027417">
    <property type="entry name" value="P-loop_NTPase"/>
</dbReference>
<reference evidence="4 5" key="1">
    <citation type="submission" date="2013-06" db="EMBL/GenBank/DDBJ databases">
        <title>Rumen cellulosomics: divergent fiber-degrading strategies revealed by comparative genome-wide analysis of six Ruminococcal strains.</title>
        <authorList>
            <person name="Dassa B."/>
            <person name="Borovok I."/>
            <person name="Lamed R."/>
            <person name="Flint H."/>
            <person name="Yeoman C.J."/>
            <person name="White B."/>
            <person name="Bayer E.A."/>
        </authorList>
    </citation>
    <scope>NUCLEOTIDE SEQUENCE [LARGE SCALE GENOMIC DNA]</scope>
    <source>
        <strain evidence="4 5">SY3</strain>
    </source>
</reference>
<dbReference type="OrthoDB" id="9773137at2"/>
<sequence length="290" mass="32888">MDNISCEKFYNYLTNDNSYNGFIVYDCKSDEELAEFYQSVNDNPLGLLQNQYCIVTQNGDIVDRVVWNGTTIEHAGFKNINNDYLGKIKPRNIHQELAFNMLQNDDITIKTLVGGFGTGKDFLMISNAIDMIRHHKYDKIVWVRNNIEVHNTNPIGFLPDGLKEKLMPFALPLADHLGGVTGLEIFMNQGKIEIQHLGFIRGRDIKNSIIYCSEAENMTKEHIQLLIGRVGEGSSLWLNGDFKQVDGDVFRYNNGLNILIDKLKGNKHFGVVKLIKTERSETAALADLLD</sequence>
<dbReference type="AlphaFoldDB" id="A0A011WKV7"/>
<dbReference type="InterPro" id="IPR003714">
    <property type="entry name" value="PhoH"/>
</dbReference>
<evidence type="ECO:0000256" key="2">
    <source>
        <dbReference type="ARBA" id="ARBA00022840"/>
    </source>
</evidence>
<dbReference type="GO" id="GO:0005829">
    <property type="term" value="C:cytosol"/>
    <property type="evidence" value="ECO:0007669"/>
    <property type="project" value="TreeGrafter"/>
</dbReference>
<accession>A0A011WKV7</accession>
<evidence type="ECO:0000313" key="5">
    <source>
        <dbReference type="Proteomes" id="UP000021369"/>
    </source>
</evidence>
<evidence type="ECO:0000256" key="1">
    <source>
        <dbReference type="ARBA" id="ARBA00022741"/>
    </source>
</evidence>
<gene>
    <name evidence="4" type="ORF">RASY3_14915</name>
</gene>